<comment type="similarity">
    <text evidence="1 5">Belongs to the AlaDH/PNT family.</text>
</comment>
<dbReference type="CDD" id="cd05305">
    <property type="entry name" value="L-AlaDH"/>
    <property type="match status" value="1"/>
</dbReference>
<proteinExistence type="inferred from homology"/>
<dbReference type="GO" id="GO:0000286">
    <property type="term" value="F:alanine dehydrogenase activity"/>
    <property type="evidence" value="ECO:0007669"/>
    <property type="project" value="UniProtKB-EC"/>
</dbReference>
<feature type="domain" description="Alanine dehydrogenase/pyridine nucleotide transhydrogenase N-terminal" evidence="7">
    <location>
        <begin position="4"/>
        <end position="137"/>
    </location>
</feature>
<dbReference type="InterPro" id="IPR007886">
    <property type="entry name" value="AlaDH/PNT_N"/>
</dbReference>
<evidence type="ECO:0000256" key="3">
    <source>
        <dbReference type="ARBA" id="ARBA00023002"/>
    </source>
</evidence>
<reference evidence="8" key="1">
    <citation type="submission" date="2022-08" db="EMBL/GenBank/DDBJ databases">
        <authorList>
            <person name="Dzunkova M."/>
            <person name="La Clair J."/>
            <person name="Tyml T."/>
            <person name="Doud D."/>
            <person name="Schulz F."/>
            <person name="Piquer S."/>
            <person name="Porcel Sanchis D."/>
            <person name="Osborn A."/>
            <person name="Robinson D."/>
            <person name="Louie K.B."/>
            <person name="Bowen B.P."/>
            <person name="Bowers R."/>
            <person name="Lee J."/>
            <person name="Arnau Llombart V."/>
            <person name="Diaz Villanueva W."/>
            <person name="Gosliner T."/>
            <person name="Northen T."/>
            <person name="Cheng J.-F."/>
            <person name="Burkart M.D."/>
            <person name="Woyke T."/>
        </authorList>
    </citation>
    <scope>NUCLEOTIDE SEQUENCE</scope>
    <source>
        <strain evidence="8">Df01</strain>
    </source>
</reference>
<gene>
    <name evidence="8" type="primary">ald</name>
    <name evidence="8" type="ORF">NQX30_06660</name>
</gene>
<dbReference type="SUPFAM" id="SSF51735">
    <property type="entry name" value="NAD(P)-binding Rossmann-fold domains"/>
    <property type="match status" value="1"/>
</dbReference>
<dbReference type="Pfam" id="PF05222">
    <property type="entry name" value="AlaDh_PNT_N"/>
    <property type="match status" value="1"/>
</dbReference>
<dbReference type="PANTHER" id="PTHR42795">
    <property type="entry name" value="ALANINE DEHYDROGENASE"/>
    <property type="match status" value="1"/>
</dbReference>
<dbReference type="InterPro" id="IPR007698">
    <property type="entry name" value="AlaDH/PNT_NAD(H)-bd"/>
</dbReference>
<evidence type="ECO:0000256" key="1">
    <source>
        <dbReference type="ARBA" id="ARBA00005689"/>
    </source>
</evidence>
<dbReference type="InterPro" id="IPR008141">
    <property type="entry name" value="Ala_DH"/>
</dbReference>
<dbReference type="EC" id="1.4.1.1" evidence="2 5"/>
<keyword evidence="9" id="KW-1185">Reference proteome</keyword>
<dbReference type="Proteomes" id="UP001168167">
    <property type="component" value="Unassembled WGS sequence"/>
</dbReference>
<evidence type="ECO:0000313" key="9">
    <source>
        <dbReference type="Proteomes" id="UP001168167"/>
    </source>
</evidence>
<evidence type="ECO:0000259" key="7">
    <source>
        <dbReference type="SMART" id="SM01003"/>
    </source>
</evidence>
<comment type="caution">
    <text evidence="8">The sequence shown here is derived from an EMBL/GenBank/DDBJ whole genome shotgun (WGS) entry which is preliminary data.</text>
</comment>
<dbReference type="Gene3D" id="3.40.50.720">
    <property type="entry name" value="NAD(P)-binding Rossmann-like Domain"/>
    <property type="match status" value="2"/>
</dbReference>
<organism evidence="8 9">
    <name type="scientific">Candidatus Doriopsillibacter californiensis</name>
    <dbReference type="NCBI Taxonomy" id="2970740"/>
    <lineage>
        <taxon>Bacteria</taxon>
        <taxon>Pseudomonadati</taxon>
        <taxon>Pseudomonadota</taxon>
        <taxon>Gammaproteobacteria</taxon>
        <taxon>Candidatus Tethybacterales</taxon>
        <taxon>Candidatus Persebacteraceae</taxon>
        <taxon>Candidatus Doriopsillibacter</taxon>
    </lineage>
</organism>
<dbReference type="SMART" id="SM01002">
    <property type="entry name" value="AlaDh_PNT_C"/>
    <property type="match status" value="1"/>
</dbReference>
<dbReference type="EMBL" id="JANQAO010000003">
    <property type="protein sequence ID" value="MDM5148046.1"/>
    <property type="molecule type" value="Genomic_DNA"/>
</dbReference>
<feature type="domain" description="Alanine dehydrogenase/pyridine nucleotide transhydrogenase NAD(H)-binding" evidence="6">
    <location>
        <begin position="149"/>
        <end position="297"/>
    </location>
</feature>
<evidence type="ECO:0000313" key="8">
    <source>
        <dbReference type="EMBL" id="MDM5148046.1"/>
    </source>
</evidence>
<comment type="catalytic activity">
    <reaction evidence="5">
        <text>L-alanine + NAD(+) + H2O = pyruvate + NH4(+) + NADH + H(+)</text>
        <dbReference type="Rhea" id="RHEA:18405"/>
        <dbReference type="ChEBI" id="CHEBI:15361"/>
        <dbReference type="ChEBI" id="CHEBI:15377"/>
        <dbReference type="ChEBI" id="CHEBI:15378"/>
        <dbReference type="ChEBI" id="CHEBI:28938"/>
        <dbReference type="ChEBI" id="CHEBI:57540"/>
        <dbReference type="ChEBI" id="CHEBI:57945"/>
        <dbReference type="ChEBI" id="CHEBI:57972"/>
        <dbReference type="EC" id="1.4.1.1"/>
    </reaction>
</comment>
<evidence type="ECO:0000256" key="5">
    <source>
        <dbReference type="PIRNR" id="PIRNR000183"/>
    </source>
</evidence>
<dbReference type="InterPro" id="IPR036291">
    <property type="entry name" value="NAD(P)-bd_dom_sf"/>
</dbReference>
<protein>
    <recommendedName>
        <fullName evidence="2 5">Alanine dehydrogenase</fullName>
        <ecNumber evidence="2 5">1.4.1.1</ecNumber>
    </recommendedName>
</protein>
<reference evidence="8" key="2">
    <citation type="journal article" date="2023" name="Microbiome">
        <title>Synthase-selected sorting approach identifies a beta-lactone synthase in a nudibranch symbiotic bacterium.</title>
        <authorList>
            <person name="Dzunkova M."/>
            <person name="La Clair J.J."/>
            <person name="Tyml T."/>
            <person name="Doud D."/>
            <person name="Schulz F."/>
            <person name="Piquer-Esteban S."/>
            <person name="Porcel Sanchis D."/>
            <person name="Osborn A."/>
            <person name="Robinson D."/>
            <person name="Louie K.B."/>
            <person name="Bowen B.P."/>
            <person name="Bowers R.M."/>
            <person name="Lee J."/>
            <person name="Arnau V."/>
            <person name="Diaz-Villanueva W."/>
            <person name="Stepanauskas R."/>
            <person name="Gosliner T."/>
            <person name="Date S.V."/>
            <person name="Northen T.R."/>
            <person name="Cheng J.F."/>
            <person name="Burkart M.D."/>
            <person name="Woyke T."/>
        </authorList>
    </citation>
    <scope>NUCLEOTIDE SEQUENCE</scope>
    <source>
        <strain evidence="8">Df01</strain>
    </source>
</reference>
<dbReference type="PANTHER" id="PTHR42795:SF1">
    <property type="entry name" value="ALANINE DEHYDROGENASE"/>
    <property type="match status" value="1"/>
</dbReference>
<evidence type="ECO:0000256" key="2">
    <source>
        <dbReference type="ARBA" id="ARBA00012897"/>
    </source>
</evidence>
<keyword evidence="3 5" id="KW-0560">Oxidoreductase</keyword>
<accession>A0ABT7QMX2</accession>
<dbReference type="InterPro" id="IPR008143">
    <property type="entry name" value="Ala_DH/PNT_CS2"/>
</dbReference>
<dbReference type="PROSITE" id="PS00837">
    <property type="entry name" value="ALADH_PNT_2"/>
    <property type="match status" value="1"/>
</dbReference>
<dbReference type="SMART" id="SM01003">
    <property type="entry name" value="AlaDh_PNT_N"/>
    <property type="match status" value="1"/>
</dbReference>
<keyword evidence="4 5" id="KW-0520">NAD</keyword>
<dbReference type="PIRSF" id="PIRSF000183">
    <property type="entry name" value="Alanine_dh"/>
    <property type="match status" value="1"/>
</dbReference>
<name>A0ABT7QMX2_9GAMM</name>
<dbReference type="NCBIfam" id="TIGR00518">
    <property type="entry name" value="alaDH"/>
    <property type="match status" value="1"/>
</dbReference>
<evidence type="ECO:0000256" key="4">
    <source>
        <dbReference type="ARBA" id="ARBA00023027"/>
    </source>
</evidence>
<dbReference type="Pfam" id="PF01262">
    <property type="entry name" value="AlaDh_PNT_C"/>
    <property type="match status" value="1"/>
</dbReference>
<evidence type="ECO:0000259" key="6">
    <source>
        <dbReference type="SMART" id="SM01002"/>
    </source>
</evidence>
<sequence>MIIGVPKEIKNREFRVGMTPEAIHQATHRGHKTVVQHLAGEGIGVADNDYRAAGAKIVKTAQEVFKAADMIVKVKEPLAKERRMLRKGQTLFTYLHLAADKTLTQELMKSSAVCIAYETVTDAAGRLPLLAPMSKVAGRLATQAAAHYLQRFAGGMGKLIGGVPGVLPASVLVLGGGMVGRNAARIALGMGAMVTIVDKSADVMDDITREFNGAVTTLHSTPAALAAAVAQADVVIGGILVAGAAAPKIISDKMVKSMRAGSVIVDVAIDQGGCIATAKPTTHDNPVYKKHGVIHYCVTNMPGAVPHTSTYALNNVTVPLALEIADKGWKRATQENLHLQNGLSVVQGALTCPHSAASLKIKYTAAKDILNI</sequence>
<dbReference type="SUPFAM" id="SSF52283">
    <property type="entry name" value="Formate/glycerate dehydrogenase catalytic domain-like"/>
    <property type="match status" value="1"/>
</dbReference>